<gene>
    <name evidence="2" type="ORF">LIER_26730</name>
</gene>
<sequence length="113" mass="12065">MDHQGWLPRNISGGGYLKAQPLEFPLHSGHLGTSFGQFPTKSKVRCLGARGQPSDPLHFPLVEEEGCYKQPALGCLWGQESHERLVGAGGGEDEGDAVLTPPAYLTPLRAGEG</sequence>
<dbReference type="EMBL" id="BAABME010008408">
    <property type="protein sequence ID" value="GAA0173029.1"/>
    <property type="molecule type" value="Genomic_DNA"/>
</dbReference>
<evidence type="ECO:0000313" key="3">
    <source>
        <dbReference type="Proteomes" id="UP001454036"/>
    </source>
</evidence>
<comment type="caution">
    <text evidence="2">The sequence shown here is derived from an EMBL/GenBank/DDBJ whole genome shotgun (WGS) entry which is preliminary data.</text>
</comment>
<dbReference type="Proteomes" id="UP001454036">
    <property type="component" value="Unassembled WGS sequence"/>
</dbReference>
<accession>A0AAV3R9F1</accession>
<organism evidence="2 3">
    <name type="scientific">Lithospermum erythrorhizon</name>
    <name type="common">Purple gromwell</name>
    <name type="synonym">Lithospermum officinale var. erythrorhizon</name>
    <dbReference type="NCBI Taxonomy" id="34254"/>
    <lineage>
        <taxon>Eukaryota</taxon>
        <taxon>Viridiplantae</taxon>
        <taxon>Streptophyta</taxon>
        <taxon>Embryophyta</taxon>
        <taxon>Tracheophyta</taxon>
        <taxon>Spermatophyta</taxon>
        <taxon>Magnoliopsida</taxon>
        <taxon>eudicotyledons</taxon>
        <taxon>Gunneridae</taxon>
        <taxon>Pentapetalae</taxon>
        <taxon>asterids</taxon>
        <taxon>lamiids</taxon>
        <taxon>Boraginales</taxon>
        <taxon>Boraginaceae</taxon>
        <taxon>Boraginoideae</taxon>
        <taxon>Lithospermeae</taxon>
        <taxon>Lithospermum</taxon>
    </lineage>
</organism>
<protein>
    <submittedName>
        <fullName evidence="2">Uncharacterized protein</fullName>
    </submittedName>
</protein>
<keyword evidence="3" id="KW-1185">Reference proteome</keyword>
<feature type="region of interest" description="Disordered" evidence="1">
    <location>
        <begin position="86"/>
        <end position="113"/>
    </location>
</feature>
<name>A0AAV3R9F1_LITER</name>
<proteinExistence type="predicted"/>
<reference evidence="2 3" key="1">
    <citation type="submission" date="2024-01" db="EMBL/GenBank/DDBJ databases">
        <title>The complete chloroplast genome sequence of Lithospermum erythrorhizon: insights into the phylogenetic relationship among Boraginaceae species and the maternal lineages of purple gromwells.</title>
        <authorList>
            <person name="Okada T."/>
            <person name="Watanabe K."/>
        </authorList>
    </citation>
    <scope>NUCLEOTIDE SEQUENCE [LARGE SCALE GENOMIC DNA]</scope>
</reference>
<evidence type="ECO:0000256" key="1">
    <source>
        <dbReference type="SAM" id="MobiDB-lite"/>
    </source>
</evidence>
<dbReference type="AlphaFoldDB" id="A0AAV3R9F1"/>
<evidence type="ECO:0000313" key="2">
    <source>
        <dbReference type="EMBL" id="GAA0173029.1"/>
    </source>
</evidence>